<organism evidence="2 3">
    <name type="scientific">Sphingomonas tabacisoli</name>
    <dbReference type="NCBI Taxonomy" id="2249466"/>
    <lineage>
        <taxon>Bacteria</taxon>
        <taxon>Pseudomonadati</taxon>
        <taxon>Pseudomonadota</taxon>
        <taxon>Alphaproteobacteria</taxon>
        <taxon>Sphingomonadales</taxon>
        <taxon>Sphingomonadaceae</taxon>
        <taxon>Sphingomonas</taxon>
    </lineage>
</organism>
<sequence>MSSDPKTVDYILDQLQSGGADVSAKKMFGEYGLYLDGKMVAMVCDDQLFVKGTPEGRAFTGPIEEAPPYPQAKPHPLIDGDRWDDADWMVELFRITADALPAPKPKKAKA</sequence>
<reference evidence="3" key="1">
    <citation type="journal article" date="2019" name="Int. J. Syst. Evol. Microbiol.">
        <title>The Global Catalogue of Microorganisms (GCM) 10K type strain sequencing project: providing services to taxonomists for standard genome sequencing and annotation.</title>
        <authorList>
            <consortium name="The Broad Institute Genomics Platform"/>
            <consortium name="The Broad Institute Genome Sequencing Center for Infectious Disease"/>
            <person name="Wu L."/>
            <person name="Ma J."/>
        </authorList>
    </citation>
    <scope>NUCLEOTIDE SEQUENCE [LARGE SCALE GENOMIC DNA]</scope>
    <source>
        <strain evidence="3">CGMCC 1.16275</strain>
    </source>
</reference>
<dbReference type="Pfam" id="PF04993">
    <property type="entry name" value="TfoX_N"/>
    <property type="match status" value="1"/>
</dbReference>
<dbReference type="InterPro" id="IPR007076">
    <property type="entry name" value="TfoX_N"/>
</dbReference>
<evidence type="ECO:0000313" key="2">
    <source>
        <dbReference type="EMBL" id="MFD1612151.1"/>
    </source>
</evidence>
<dbReference type="EMBL" id="JBHUDY010000001">
    <property type="protein sequence ID" value="MFD1612151.1"/>
    <property type="molecule type" value="Genomic_DNA"/>
</dbReference>
<comment type="caution">
    <text evidence="2">The sequence shown here is derived from an EMBL/GenBank/DDBJ whole genome shotgun (WGS) entry which is preliminary data.</text>
</comment>
<evidence type="ECO:0000313" key="3">
    <source>
        <dbReference type="Proteomes" id="UP001597115"/>
    </source>
</evidence>
<dbReference type="Proteomes" id="UP001597115">
    <property type="component" value="Unassembled WGS sequence"/>
</dbReference>
<accession>A0ABW4I3V4</accession>
<proteinExistence type="predicted"/>
<dbReference type="Gene3D" id="3.30.1460.30">
    <property type="entry name" value="YgaC/TfoX-N like chaperone"/>
    <property type="match status" value="1"/>
</dbReference>
<protein>
    <submittedName>
        <fullName evidence="2">TfoX/Sxy family protein</fullName>
    </submittedName>
</protein>
<dbReference type="SUPFAM" id="SSF159894">
    <property type="entry name" value="YgaC/TfoX-N like"/>
    <property type="match status" value="1"/>
</dbReference>
<dbReference type="RefSeq" id="WP_380888858.1">
    <property type="nucleotide sequence ID" value="NZ_JBHUDY010000001.1"/>
</dbReference>
<name>A0ABW4I3V4_9SPHN</name>
<feature type="domain" description="TfoX N-terminal" evidence="1">
    <location>
        <begin position="14"/>
        <end position="98"/>
    </location>
</feature>
<gene>
    <name evidence="2" type="ORF">ACFSCW_10095</name>
</gene>
<keyword evidence="3" id="KW-1185">Reference proteome</keyword>
<evidence type="ECO:0000259" key="1">
    <source>
        <dbReference type="Pfam" id="PF04993"/>
    </source>
</evidence>